<reference evidence="1" key="1">
    <citation type="submission" date="2014-05" db="EMBL/GenBank/DDBJ databases">
        <authorList>
            <person name="Chronopoulou M."/>
        </authorList>
    </citation>
    <scope>NUCLEOTIDE SEQUENCE</scope>
    <source>
        <tissue evidence="1">Whole organism</tissue>
    </source>
</reference>
<evidence type="ECO:0000313" key="1">
    <source>
        <dbReference type="EMBL" id="CDW26436.1"/>
    </source>
</evidence>
<accession>A0A0K2TLX9</accession>
<dbReference type="AlphaFoldDB" id="A0A0K2TLX9"/>
<sequence>MVVPWYIRHCHLDGGNQRLMALDTRFVLYSTQTIGIRTGLLGTIFPSNKVIVTVQRRSSSVNSIFFISGVVVIRMLKTSIKFVDTKKLNN</sequence>
<organism evidence="1">
    <name type="scientific">Lepeophtheirus salmonis</name>
    <name type="common">Salmon louse</name>
    <name type="synonym">Caligus salmonis</name>
    <dbReference type="NCBI Taxonomy" id="72036"/>
    <lineage>
        <taxon>Eukaryota</taxon>
        <taxon>Metazoa</taxon>
        <taxon>Ecdysozoa</taxon>
        <taxon>Arthropoda</taxon>
        <taxon>Crustacea</taxon>
        <taxon>Multicrustacea</taxon>
        <taxon>Hexanauplia</taxon>
        <taxon>Copepoda</taxon>
        <taxon>Siphonostomatoida</taxon>
        <taxon>Caligidae</taxon>
        <taxon>Lepeophtheirus</taxon>
    </lineage>
</organism>
<dbReference type="EMBL" id="HACA01009075">
    <property type="protein sequence ID" value="CDW26436.1"/>
    <property type="molecule type" value="Transcribed_RNA"/>
</dbReference>
<proteinExistence type="predicted"/>
<name>A0A0K2TLX9_LEPSM</name>
<protein>
    <submittedName>
        <fullName evidence="1">Uncharacterized protein</fullName>
    </submittedName>
</protein>